<keyword evidence="1" id="KW-1133">Transmembrane helix</keyword>
<feature type="transmembrane region" description="Helical" evidence="1">
    <location>
        <begin position="211"/>
        <end position="235"/>
    </location>
</feature>
<feature type="transmembrane region" description="Helical" evidence="1">
    <location>
        <begin position="161"/>
        <end position="179"/>
    </location>
</feature>
<accession>A0A1G8X5A5</accession>
<feature type="transmembrane region" description="Helical" evidence="1">
    <location>
        <begin position="247"/>
        <end position="265"/>
    </location>
</feature>
<feature type="transmembrane region" description="Helical" evidence="1">
    <location>
        <begin position="18"/>
        <end position="45"/>
    </location>
</feature>
<dbReference type="PANTHER" id="PTHR14969:SF13">
    <property type="entry name" value="AT30094P"/>
    <property type="match status" value="1"/>
</dbReference>
<dbReference type="AlphaFoldDB" id="A0A1G8X5A5"/>
<dbReference type="PANTHER" id="PTHR14969">
    <property type="entry name" value="SPHINGOSINE-1-PHOSPHATE PHOSPHOHYDROLASE"/>
    <property type="match status" value="1"/>
</dbReference>
<feature type="domain" description="Phosphatidic acid phosphatase type 2/haloperoxidase" evidence="2">
    <location>
        <begin position="54"/>
        <end position="176"/>
    </location>
</feature>
<feature type="transmembrane region" description="Helical" evidence="1">
    <location>
        <begin position="271"/>
        <end position="293"/>
    </location>
</feature>
<dbReference type="InterPro" id="IPR036938">
    <property type="entry name" value="PAP2/HPO_sf"/>
</dbReference>
<dbReference type="RefSeq" id="WP_090304317.1">
    <property type="nucleotide sequence ID" value="NZ_FNFE01000002.1"/>
</dbReference>
<keyword evidence="4" id="KW-1185">Reference proteome</keyword>
<evidence type="ECO:0000259" key="2">
    <source>
        <dbReference type="SMART" id="SM00014"/>
    </source>
</evidence>
<dbReference type="EMBL" id="FNFE01000002">
    <property type="protein sequence ID" value="SDJ85798.1"/>
    <property type="molecule type" value="Genomic_DNA"/>
</dbReference>
<evidence type="ECO:0000313" key="3">
    <source>
        <dbReference type="EMBL" id="SDJ85798.1"/>
    </source>
</evidence>
<evidence type="ECO:0000313" key="4">
    <source>
        <dbReference type="Proteomes" id="UP000198882"/>
    </source>
</evidence>
<feature type="transmembrane region" description="Helical" evidence="1">
    <location>
        <begin position="136"/>
        <end position="155"/>
    </location>
</feature>
<keyword evidence="1" id="KW-0472">Membrane</keyword>
<dbReference type="SMART" id="SM00014">
    <property type="entry name" value="acidPPc"/>
    <property type="match status" value="1"/>
</dbReference>
<dbReference type="OrthoDB" id="10182at2157"/>
<gene>
    <name evidence="3" type="ORF">SAMN04515672_1625</name>
</gene>
<dbReference type="InterPro" id="IPR000326">
    <property type="entry name" value="PAP2/HPO"/>
</dbReference>
<dbReference type="Pfam" id="PF01569">
    <property type="entry name" value="PAP2"/>
    <property type="match status" value="1"/>
</dbReference>
<dbReference type="Proteomes" id="UP000198882">
    <property type="component" value="Unassembled WGS sequence"/>
</dbReference>
<dbReference type="Gene3D" id="1.20.144.10">
    <property type="entry name" value="Phosphatidic acid phosphatase type 2/haloperoxidase"/>
    <property type="match status" value="1"/>
</dbReference>
<proteinExistence type="predicted"/>
<feature type="transmembrane region" description="Helical" evidence="1">
    <location>
        <begin position="112"/>
        <end position="129"/>
    </location>
</feature>
<organism evidence="3 4">
    <name type="scientific">Natronorubrum texcoconense</name>
    <dbReference type="NCBI Taxonomy" id="1095776"/>
    <lineage>
        <taxon>Archaea</taxon>
        <taxon>Methanobacteriati</taxon>
        <taxon>Methanobacteriota</taxon>
        <taxon>Stenosarchaea group</taxon>
        <taxon>Halobacteria</taxon>
        <taxon>Halobacteriales</taxon>
        <taxon>Natrialbaceae</taxon>
        <taxon>Natronorubrum</taxon>
    </lineage>
</organism>
<evidence type="ECO:0000256" key="1">
    <source>
        <dbReference type="SAM" id="Phobius"/>
    </source>
</evidence>
<dbReference type="SUPFAM" id="SSF48317">
    <property type="entry name" value="Acid phosphatase/Vanadium-dependent haloperoxidase"/>
    <property type="match status" value="1"/>
</dbReference>
<protein>
    <submittedName>
        <fullName evidence="3">Membrane-associated phospholipid phosphatase</fullName>
    </submittedName>
</protein>
<dbReference type="STRING" id="1095776.SAMN04515672_1625"/>
<feature type="transmembrane region" description="Helical" evidence="1">
    <location>
        <begin position="52"/>
        <end position="70"/>
    </location>
</feature>
<feature type="transmembrane region" description="Helical" evidence="1">
    <location>
        <begin position="186"/>
        <end position="205"/>
    </location>
</feature>
<keyword evidence="1" id="KW-0812">Transmembrane</keyword>
<reference evidence="4" key="1">
    <citation type="submission" date="2016-10" db="EMBL/GenBank/DDBJ databases">
        <authorList>
            <person name="Varghese N."/>
            <person name="Submissions S."/>
        </authorList>
    </citation>
    <scope>NUCLEOTIDE SEQUENCE [LARGE SCALE GENOMIC DNA]</scope>
    <source>
        <strain evidence="4">B4,CECT 8067,JCM 17497</strain>
    </source>
</reference>
<name>A0A1G8X5A5_9EURY</name>
<sequence>MSRGIGEFDLVQESIPEWVAVVIALLTQLGDVWFLVLVLTVLYWIDTRDRDDIAAVAGVTLAGMGLYKGLKEVFGLPRPEEPLLDPTLLPRLVQPLYEATATAGGYGFPSGHAVNTTIVYFGLASVLSVGSRRLRYGVAASLVSLVCFTRVALGVHYVVDVVVGVAVGLALLFVARALLRREFADRATITFALGIGFSAFFLVTSDRTPSAVFLLAGSLGAFGGWQLVMLGRRLAVTPSRSSSVRPILLRGSAALIGAVPLIAALGDGPFVSLSTAAGVVGLVTALALVIPVARHSDRARELYGRVRHPRRSN</sequence>